<name>A0AA41W226_PAPNU</name>
<accession>A0AA41W226</accession>
<protein>
    <submittedName>
        <fullName evidence="2">Uncharacterized protein</fullName>
    </submittedName>
</protein>
<keyword evidence="1" id="KW-0808">Transferase</keyword>
<reference evidence="2" key="1">
    <citation type="submission" date="2022-03" db="EMBL/GenBank/DDBJ databases">
        <title>A functionally conserved STORR gene fusion in Papaver species that diverged 16.8 million years ago.</title>
        <authorList>
            <person name="Catania T."/>
        </authorList>
    </citation>
    <scope>NUCLEOTIDE SEQUENCE</scope>
    <source>
        <strain evidence="2">S-191538</strain>
    </source>
</reference>
<dbReference type="Pfam" id="PF02458">
    <property type="entry name" value="Transferase"/>
    <property type="match status" value="1"/>
</dbReference>
<proteinExistence type="predicted"/>
<evidence type="ECO:0000256" key="1">
    <source>
        <dbReference type="ARBA" id="ARBA00022679"/>
    </source>
</evidence>
<evidence type="ECO:0000313" key="2">
    <source>
        <dbReference type="EMBL" id="MCL7051756.1"/>
    </source>
</evidence>
<dbReference type="Proteomes" id="UP001177140">
    <property type="component" value="Unassembled WGS sequence"/>
</dbReference>
<sequence length="285" mass="32796">MNPDTTKVVRQISKCTIKPHKASEESKQPHYLTPWDLSFFNAQYIQKGLLFRKPAPSLEDPNPTTTFIDQLKHSLSMTLWRVWMQNLRRMVTKKQDNPPFYGIYVDCSNDSLGAEFIHAAVDLSMLDILTPTDVPLIVQSFFALEGAICHDGHTEPLLVVQVTELLDEIFVGCSFSHVLGDGTSFWKFFHAFAEINGKLRKTSKEAGAQHIECNISRPPITKRWFMEGNGDSLLINLPFTHHKVFISRYEQPILRERMFHFTTESLAKLKAKVKDREEMQCIKIR</sequence>
<dbReference type="EMBL" id="JAJJMA010342089">
    <property type="protein sequence ID" value="MCL7051756.1"/>
    <property type="molecule type" value="Genomic_DNA"/>
</dbReference>
<dbReference type="AlphaFoldDB" id="A0AA41W226"/>
<dbReference type="GO" id="GO:0016740">
    <property type="term" value="F:transferase activity"/>
    <property type="evidence" value="ECO:0007669"/>
    <property type="project" value="UniProtKB-KW"/>
</dbReference>
<dbReference type="PANTHER" id="PTHR31896:SF12">
    <property type="entry name" value="HXXXD-TYPE ACYL-TRANSFERASE FAMILY PROTEIN"/>
    <property type="match status" value="1"/>
</dbReference>
<dbReference type="PANTHER" id="PTHR31896">
    <property type="entry name" value="FAMILY REGULATORY PROTEIN, PUTATIVE (AFU_ORTHOLOGUE AFUA_3G14730)-RELATED"/>
    <property type="match status" value="1"/>
</dbReference>
<organism evidence="2 3">
    <name type="scientific">Papaver nudicaule</name>
    <name type="common">Iceland poppy</name>
    <dbReference type="NCBI Taxonomy" id="74823"/>
    <lineage>
        <taxon>Eukaryota</taxon>
        <taxon>Viridiplantae</taxon>
        <taxon>Streptophyta</taxon>
        <taxon>Embryophyta</taxon>
        <taxon>Tracheophyta</taxon>
        <taxon>Spermatophyta</taxon>
        <taxon>Magnoliopsida</taxon>
        <taxon>Ranunculales</taxon>
        <taxon>Papaveraceae</taxon>
        <taxon>Papaveroideae</taxon>
        <taxon>Papaver</taxon>
    </lineage>
</organism>
<comment type="caution">
    <text evidence="2">The sequence shown here is derived from an EMBL/GenBank/DDBJ whole genome shotgun (WGS) entry which is preliminary data.</text>
</comment>
<keyword evidence="3" id="KW-1185">Reference proteome</keyword>
<evidence type="ECO:0000313" key="3">
    <source>
        <dbReference type="Proteomes" id="UP001177140"/>
    </source>
</evidence>
<dbReference type="InterPro" id="IPR051283">
    <property type="entry name" value="Sec_Metabolite_Acyltrans"/>
</dbReference>
<gene>
    <name evidence="2" type="ORF">MKW94_028942</name>
</gene>
<dbReference type="InterPro" id="IPR023213">
    <property type="entry name" value="CAT-like_dom_sf"/>
</dbReference>
<dbReference type="Gene3D" id="3.30.559.10">
    <property type="entry name" value="Chloramphenicol acetyltransferase-like domain"/>
    <property type="match status" value="1"/>
</dbReference>